<comment type="caution">
    <text evidence="1">The sequence shown here is derived from an EMBL/GenBank/DDBJ whole genome shotgun (WGS) entry which is preliminary data.</text>
</comment>
<gene>
    <name evidence="1" type="ORF">ACFSGJ_16430</name>
</gene>
<protein>
    <recommendedName>
        <fullName evidence="3">Tail terminator</fullName>
    </recommendedName>
</protein>
<sequence length="139" mass="15560">MHPRREIRTRARDALREAPRFRRFTFLNAWAQNIDARSLPAIAVATPVERSRLVSHGTVERVTTLVVVVKRLGQDGLEDELDEDEAAIGDALTGALLTVLRLIELREVQVSVNGEGAQRVGTLQLTFELTWHWSAPLPS</sequence>
<accession>A0ABW4S8E4</accession>
<proteinExistence type="predicted"/>
<keyword evidence="2" id="KW-1185">Reference proteome</keyword>
<organism evidence="1 2">
    <name type="scientific">Halodurantibacterium flavum</name>
    <dbReference type="NCBI Taxonomy" id="1382802"/>
    <lineage>
        <taxon>Bacteria</taxon>
        <taxon>Pseudomonadati</taxon>
        <taxon>Pseudomonadota</taxon>
        <taxon>Alphaproteobacteria</taxon>
        <taxon>Rhodobacterales</taxon>
        <taxon>Paracoccaceae</taxon>
        <taxon>Halodurantibacterium</taxon>
    </lineage>
</organism>
<dbReference type="RefSeq" id="WP_390264278.1">
    <property type="nucleotide sequence ID" value="NZ_JBHUGH010000013.1"/>
</dbReference>
<evidence type="ECO:0000313" key="1">
    <source>
        <dbReference type="EMBL" id="MFD1913802.1"/>
    </source>
</evidence>
<evidence type="ECO:0008006" key="3">
    <source>
        <dbReference type="Google" id="ProtNLM"/>
    </source>
</evidence>
<name>A0ABW4S8E4_9RHOB</name>
<dbReference type="EMBL" id="JBHUGH010000013">
    <property type="protein sequence ID" value="MFD1913802.1"/>
    <property type="molecule type" value="Genomic_DNA"/>
</dbReference>
<reference evidence="2" key="1">
    <citation type="journal article" date="2019" name="Int. J. Syst. Evol. Microbiol.">
        <title>The Global Catalogue of Microorganisms (GCM) 10K type strain sequencing project: providing services to taxonomists for standard genome sequencing and annotation.</title>
        <authorList>
            <consortium name="The Broad Institute Genomics Platform"/>
            <consortium name="The Broad Institute Genome Sequencing Center for Infectious Disease"/>
            <person name="Wu L."/>
            <person name="Ma J."/>
        </authorList>
    </citation>
    <scope>NUCLEOTIDE SEQUENCE [LARGE SCALE GENOMIC DNA]</scope>
    <source>
        <strain evidence="2">CGMCC 4.7242</strain>
    </source>
</reference>
<dbReference type="Gene3D" id="3.30.70.1700">
    <property type="entry name" value="Phage minor tail protein U"/>
    <property type="match status" value="1"/>
</dbReference>
<dbReference type="Proteomes" id="UP001597353">
    <property type="component" value="Unassembled WGS sequence"/>
</dbReference>
<dbReference type="InterPro" id="IPR038512">
    <property type="entry name" value="GpU-like_sf"/>
</dbReference>
<evidence type="ECO:0000313" key="2">
    <source>
        <dbReference type="Proteomes" id="UP001597353"/>
    </source>
</evidence>